<feature type="region of interest" description="Disordered" evidence="4">
    <location>
        <begin position="57"/>
        <end position="82"/>
    </location>
</feature>
<dbReference type="PROSITE" id="PS50048">
    <property type="entry name" value="ZN2_CY6_FUNGAL_2"/>
    <property type="match status" value="1"/>
</dbReference>
<dbReference type="EMBL" id="CAWUON010000090">
    <property type="protein sequence ID" value="CAK7272464.1"/>
    <property type="molecule type" value="Genomic_DNA"/>
</dbReference>
<dbReference type="PANTHER" id="PTHR47840:SF1">
    <property type="entry name" value="ZN(II)2CYS6 TRANSCRIPTION FACTOR (EUROFUNG)"/>
    <property type="match status" value="1"/>
</dbReference>
<evidence type="ECO:0000256" key="1">
    <source>
        <dbReference type="ARBA" id="ARBA00023015"/>
    </source>
</evidence>
<dbReference type="Proteomes" id="UP001642502">
    <property type="component" value="Unassembled WGS sequence"/>
</dbReference>
<keyword evidence="2" id="KW-0804">Transcription</keyword>
<dbReference type="Gene3D" id="4.10.240.10">
    <property type="entry name" value="Zn(2)-C6 fungal-type DNA-binding domain"/>
    <property type="match status" value="1"/>
</dbReference>
<name>A0ABP0DW62_9PEZI</name>
<evidence type="ECO:0000313" key="6">
    <source>
        <dbReference type="EMBL" id="CAK7272464.1"/>
    </source>
</evidence>
<evidence type="ECO:0000256" key="2">
    <source>
        <dbReference type="ARBA" id="ARBA00023163"/>
    </source>
</evidence>
<dbReference type="Pfam" id="PF00172">
    <property type="entry name" value="Zn_clus"/>
    <property type="match status" value="1"/>
</dbReference>
<protein>
    <recommendedName>
        <fullName evidence="5">Zn(2)-C6 fungal-type domain-containing protein</fullName>
    </recommendedName>
</protein>
<dbReference type="PANTHER" id="PTHR47840">
    <property type="entry name" value="ZN(II)2CYS6 TRANSCRIPTION FACTOR (EUROFUNG)-RELATED"/>
    <property type="match status" value="1"/>
</dbReference>
<keyword evidence="3" id="KW-0539">Nucleus</keyword>
<keyword evidence="7" id="KW-1185">Reference proteome</keyword>
<evidence type="ECO:0000256" key="3">
    <source>
        <dbReference type="ARBA" id="ARBA00023242"/>
    </source>
</evidence>
<dbReference type="CDD" id="cd12148">
    <property type="entry name" value="fungal_TF_MHR"/>
    <property type="match status" value="1"/>
</dbReference>
<sequence>MASPASDLTPGQLYEARRRKVRKGTHSCWECRRRKIRCQFASPDDVGCIGCQSRGTPCRSQEFADEKPSPSQQQQQQPPEKKVALRLERLESMMEQLMTHIMAGPSQQQQQQSLKRPATPQHSHWPSSAAQSVASDTTSSEHQSVAAPTSNDDHDTVPENDDETYKNPLEIVARTCPKARARQGYGMLDVLDTSTADDTPVAALLGIHQSLSGHQSDVGGSAGGSAPNSHNLPYMHTSNVTRSVATALGSSSSTELGVAQNIMARRSSSSPINGPGRGKISTNESTADAGLTARVSSSRLIPERSDAAATAGTEDSLSLSYYTRPLDPVSEEWRRHQHLSRLLSSLYPSQEDINTIMTSPPAQYVASLFYTKDSIDSGRYEPLSKLREVPPWTSHPSVIARRLLQITLCMQQAVPCFLSPNKLHLAEPVTKVMDRIVGIISHTVASNDELIGSLEGLQCLILLGQLQSNAGQLRKAWLSYRRALSLAQLMDLDRGNIRALKSCDPTSDPRWWPTPVALWYRVNSCDRYLSLLLGLRAGCQDDDGYATSKAAAASGASRDSAENEEPDTPVETLEKAHTILTGRIIERNLGRLSLEQSYAVTQAIDAELWTAASRNLDSLWWELPLYNRYARPDCIYDDMCRSVVQINHHCILILLHLPYMLRGDKGSDATTGSESPSVGTRHSYEGRFARSKATCLQSSRAVLCRFMQLRQLDNAAFACRHIDYASLIAAMTLIIGYLARLPPESDPNTLDNFDSQLQQDCALVEQVRERLEHIGRVDDEKLSRESAATIKRLMPIFDFAKKRSEQLRVESTIAESAAGQGYSRGGETFPEHGTSARNAGMGGVAAPAYALTGSAIRLNVPDFGTVNIHTDAPAGMPNMAPHFAQHSHESTFSQHREQQQQQQYHFDLDTSPTANQSTLGWNNNLSHRPHESTVDLNAMMIDSGSLPMTDDSSAMTSGNTDYHNSYAYGVPAYSDMTGPGDDWVLQGVDATYWSLLNGAGGPFGG</sequence>
<reference evidence="6 7" key="1">
    <citation type="submission" date="2024-01" db="EMBL/GenBank/DDBJ databases">
        <authorList>
            <person name="Allen C."/>
            <person name="Tagirdzhanova G."/>
        </authorList>
    </citation>
    <scope>NUCLEOTIDE SEQUENCE [LARGE SCALE GENOMIC DNA]</scope>
    <source>
        <strain evidence="6 7">CBS 119000</strain>
    </source>
</reference>
<feature type="region of interest" description="Disordered" evidence="4">
    <location>
        <begin position="104"/>
        <end position="167"/>
    </location>
</feature>
<dbReference type="InterPro" id="IPR036864">
    <property type="entry name" value="Zn2-C6_fun-type_DNA-bd_sf"/>
</dbReference>
<dbReference type="InterPro" id="IPR001138">
    <property type="entry name" value="Zn2Cys6_DnaBD"/>
</dbReference>
<accession>A0ABP0DW62</accession>
<feature type="region of interest" description="Disordered" evidence="4">
    <location>
        <begin position="550"/>
        <end position="569"/>
    </location>
</feature>
<dbReference type="PROSITE" id="PS00463">
    <property type="entry name" value="ZN2_CY6_FUNGAL_1"/>
    <property type="match status" value="1"/>
</dbReference>
<keyword evidence="1" id="KW-0805">Transcription regulation</keyword>
<dbReference type="CDD" id="cd00067">
    <property type="entry name" value="GAL4"/>
    <property type="match status" value="1"/>
</dbReference>
<evidence type="ECO:0000259" key="5">
    <source>
        <dbReference type="PROSITE" id="PS50048"/>
    </source>
</evidence>
<feature type="region of interest" description="Disordered" evidence="4">
    <location>
        <begin position="264"/>
        <end position="314"/>
    </location>
</feature>
<gene>
    <name evidence="6" type="ORF">SEPCBS119000_005139</name>
</gene>
<dbReference type="SMART" id="SM00066">
    <property type="entry name" value="GAL4"/>
    <property type="match status" value="1"/>
</dbReference>
<feature type="domain" description="Zn(2)-C6 fungal-type" evidence="5">
    <location>
        <begin position="27"/>
        <end position="60"/>
    </location>
</feature>
<dbReference type="SUPFAM" id="SSF57701">
    <property type="entry name" value="Zn2/Cys6 DNA-binding domain"/>
    <property type="match status" value="1"/>
</dbReference>
<organism evidence="6 7">
    <name type="scientific">Sporothrix epigloea</name>
    <dbReference type="NCBI Taxonomy" id="1892477"/>
    <lineage>
        <taxon>Eukaryota</taxon>
        <taxon>Fungi</taxon>
        <taxon>Dikarya</taxon>
        <taxon>Ascomycota</taxon>
        <taxon>Pezizomycotina</taxon>
        <taxon>Sordariomycetes</taxon>
        <taxon>Sordariomycetidae</taxon>
        <taxon>Ophiostomatales</taxon>
        <taxon>Ophiostomataceae</taxon>
        <taxon>Sporothrix</taxon>
    </lineage>
</organism>
<evidence type="ECO:0000313" key="7">
    <source>
        <dbReference type="Proteomes" id="UP001642502"/>
    </source>
</evidence>
<feature type="compositionally biased region" description="Low complexity" evidence="4">
    <location>
        <begin position="69"/>
        <end position="78"/>
    </location>
</feature>
<evidence type="ECO:0000256" key="4">
    <source>
        <dbReference type="SAM" id="MobiDB-lite"/>
    </source>
</evidence>
<comment type="caution">
    <text evidence="6">The sequence shown here is derived from an EMBL/GenBank/DDBJ whole genome shotgun (WGS) entry which is preliminary data.</text>
</comment>
<feature type="compositionally biased region" description="Polar residues" evidence="4">
    <location>
        <begin position="120"/>
        <end position="150"/>
    </location>
</feature>
<proteinExistence type="predicted"/>